<feature type="compositionally biased region" description="Basic residues" evidence="1">
    <location>
        <begin position="962"/>
        <end position="971"/>
    </location>
</feature>
<evidence type="ECO:0008006" key="4">
    <source>
        <dbReference type="Google" id="ProtNLM"/>
    </source>
</evidence>
<gene>
    <name evidence="2" type="ORF">HDK90DRAFT_506244</name>
</gene>
<feature type="compositionally biased region" description="Basic and acidic residues" evidence="1">
    <location>
        <begin position="1007"/>
        <end position="1017"/>
    </location>
</feature>
<keyword evidence="3" id="KW-1185">Reference proteome</keyword>
<name>A0ABR1Z242_9PEZI</name>
<accession>A0ABR1Z242</accession>
<protein>
    <recommendedName>
        <fullName evidence="4">Wings apart-like protein C-terminal domain-containing protein</fullName>
    </recommendedName>
</protein>
<evidence type="ECO:0000313" key="2">
    <source>
        <dbReference type="EMBL" id="KAK8246468.1"/>
    </source>
</evidence>
<dbReference type="Proteomes" id="UP001492380">
    <property type="component" value="Unassembled WGS sequence"/>
</dbReference>
<organism evidence="2 3">
    <name type="scientific">Phyllosticta capitalensis</name>
    <dbReference type="NCBI Taxonomy" id="121624"/>
    <lineage>
        <taxon>Eukaryota</taxon>
        <taxon>Fungi</taxon>
        <taxon>Dikarya</taxon>
        <taxon>Ascomycota</taxon>
        <taxon>Pezizomycotina</taxon>
        <taxon>Dothideomycetes</taxon>
        <taxon>Dothideomycetes incertae sedis</taxon>
        <taxon>Botryosphaeriales</taxon>
        <taxon>Phyllostictaceae</taxon>
        <taxon>Phyllosticta</taxon>
    </lineage>
</organism>
<feature type="region of interest" description="Disordered" evidence="1">
    <location>
        <begin position="724"/>
        <end position="753"/>
    </location>
</feature>
<evidence type="ECO:0000313" key="3">
    <source>
        <dbReference type="Proteomes" id="UP001492380"/>
    </source>
</evidence>
<comment type="caution">
    <text evidence="2">The sequence shown here is derived from an EMBL/GenBank/DDBJ whole genome shotgun (WGS) entry which is preliminary data.</text>
</comment>
<proteinExistence type="predicted"/>
<feature type="region of interest" description="Disordered" evidence="1">
    <location>
        <begin position="865"/>
        <end position="1025"/>
    </location>
</feature>
<feature type="compositionally biased region" description="Basic residues" evidence="1">
    <location>
        <begin position="993"/>
        <end position="1006"/>
    </location>
</feature>
<evidence type="ECO:0000256" key="1">
    <source>
        <dbReference type="SAM" id="MobiDB-lite"/>
    </source>
</evidence>
<dbReference type="EMBL" id="JBBWRZ010000001">
    <property type="protein sequence ID" value="KAK8246468.1"/>
    <property type="molecule type" value="Genomic_DNA"/>
</dbReference>
<feature type="region of interest" description="Disordered" evidence="1">
    <location>
        <begin position="765"/>
        <end position="852"/>
    </location>
</feature>
<sequence length="1025" mass="113174">MNTKRAGRETLSSTHHDRPWTASRCMRMLRPISNEIACLKTAKYGTAKGPAAQPKNPRKRRADDSDEKAAKPTRNKPADPDWAPEFEDKRPVKRQYTGRPPGRPNKGKSLKPGELSATPLIARHSSIMGKVPYESPQTNQDNPLSRGLNIAPSLKFLRHLDANATNGAPTDVLKHVNRLFDSFKQLLVDTASPLAENQAEGGEGCVWTEDLDNPKGSRSLLAMCLRKVPVYMDGRQAWEDENNVKCDASQQVYEELEELGTNGGWKKLRHVVRAHATSLLVQAIEADLLVETQIHCLIRLCDANEAKDSSRELLSAFAHSRGPLPPPFGSSAQLFQYESATYPGISALFSWAEKEHDWPFFYREIGNMIRAKLLPFEWLATKTCKPVWTRIIRAASDTTNRSHFEAKELLRIVLLASCGIDPADGEGPSLIHAKNSYNVVHFMKKAFNTTISSLCTILSSIVLVSNREYGSEPEDASAVHCTLEGIAAELVSNVFSDDFLGTLSRGIGAADRIATILTTVLVISVCGKELESPLVQLHHSTIIAALHTINKSAPSALESLPELVCSIVKSCGKINREDGFLQLKEIVVFLLGTGGRKTSWFMERLALDSADEFAHTFESGKQDRRYSRDREAYFAFLREVETVVDSRQHGMSLVPTPHRRALRDTSSESLLQSEDRSGYRWESGLSEWVAFTPKGRRPQPGQATCVPPIQRAVTRLAWDQIKSNPTLDGPLSHQSAEAEADADEGNLDVGLSSPICTQQEPLKLQDETSNSMAPPSMPALGKSSAGPRPNHVSPIVLIPSRRPESASQQRPPPKFKLTSSGMRLRKRQSPGERTHSYTHTLRRSTRASKKVDRSSFLGTFDGTVELEDSSSTDSQIWSSDVEVSRRVSSSSSSSSSSSQSSSLQSSEDSRLVDEDGDVSMTESDSDGDISEKPLDDTDELSFLHAKPARRHYSPMVVIPAPRSRHSKRSRRASSSFSSRQETAPAAQHNTKATAKKSTRSSRHSKTRARDSEDHDLGSEDELSFL</sequence>
<feature type="compositionally biased region" description="Low complexity" evidence="1">
    <location>
        <begin position="871"/>
        <end position="906"/>
    </location>
</feature>
<reference evidence="2 3" key="1">
    <citation type="submission" date="2024-04" db="EMBL/GenBank/DDBJ databases">
        <title>Phyllosticta paracitricarpa is synonymous to the EU quarantine fungus P. citricarpa based on phylogenomic analyses.</title>
        <authorList>
            <consortium name="Lawrence Berkeley National Laboratory"/>
            <person name="Van Ingen-Buijs V.A."/>
            <person name="Van Westerhoven A.C."/>
            <person name="Haridas S."/>
            <person name="Skiadas P."/>
            <person name="Martin F."/>
            <person name="Groenewald J.Z."/>
            <person name="Crous P.W."/>
            <person name="Seidl M.F."/>
        </authorList>
    </citation>
    <scope>NUCLEOTIDE SEQUENCE [LARGE SCALE GENOMIC DNA]</scope>
    <source>
        <strain evidence="2 3">CBS 123374</strain>
    </source>
</reference>
<feature type="compositionally biased region" description="Basic and acidic residues" evidence="1">
    <location>
        <begin position="61"/>
        <end position="70"/>
    </location>
</feature>
<feature type="region of interest" description="Disordered" evidence="1">
    <location>
        <begin position="42"/>
        <end position="115"/>
    </location>
</feature>